<dbReference type="AlphaFoldDB" id="A0A0F9VAC7"/>
<dbReference type="PANTHER" id="PTHR33376:SF7">
    <property type="entry name" value="C4-DICARBOXYLATE-BINDING PROTEIN DCTB"/>
    <property type="match status" value="1"/>
</dbReference>
<evidence type="ECO:0008006" key="5">
    <source>
        <dbReference type="Google" id="ProtNLM"/>
    </source>
</evidence>
<dbReference type="NCBIfam" id="NF037995">
    <property type="entry name" value="TRAP_S1"/>
    <property type="match status" value="1"/>
</dbReference>
<comment type="caution">
    <text evidence="4">The sequence shown here is derived from an EMBL/GenBank/DDBJ whole genome shotgun (WGS) entry which is preliminary data.</text>
</comment>
<protein>
    <recommendedName>
        <fullName evidence="5">ABC transporter substrate-binding protein</fullName>
    </recommendedName>
</protein>
<comment type="similarity">
    <text evidence="1">Belongs to the bacterial solute-binding protein 7 family.</text>
</comment>
<accession>A0A0F9VAC7</accession>
<dbReference type="GO" id="GO:0055085">
    <property type="term" value="P:transmembrane transport"/>
    <property type="evidence" value="ECO:0007669"/>
    <property type="project" value="InterPro"/>
</dbReference>
<evidence type="ECO:0000256" key="3">
    <source>
        <dbReference type="ARBA" id="ARBA00022729"/>
    </source>
</evidence>
<dbReference type="CDD" id="cd13602">
    <property type="entry name" value="PBP2_TRAP_BpDctp6_7"/>
    <property type="match status" value="1"/>
</dbReference>
<name>A0A0F9VAC7_9ZZZZ</name>
<evidence type="ECO:0000313" key="4">
    <source>
        <dbReference type="EMBL" id="KKO00970.1"/>
    </source>
</evidence>
<organism evidence="4">
    <name type="scientific">marine sediment metagenome</name>
    <dbReference type="NCBI Taxonomy" id="412755"/>
    <lineage>
        <taxon>unclassified sequences</taxon>
        <taxon>metagenomes</taxon>
        <taxon>ecological metagenomes</taxon>
    </lineage>
</organism>
<keyword evidence="2" id="KW-0813">Transport</keyword>
<dbReference type="Gene3D" id="3.40.190.170">
    <property type="entry name" value="Bacterial extracellular solute-binding protein, family 7"/>
    <property type="match status" value="1"/>
</dbReference>
<reference evidence="4" key="1">
    <citation type="journal article" date="2015" name="Nature">
        <title>Complex archaea that bridge the gap between prokaryotes and eukaryotes.</title>
        <authorList>
            <person name="Spang A."/>
            <person name="Saw J.H."/>
            <person name="Jorgensen S.L."/>
            <person name="Zaremba-Niedzwiedzka K."/>
            <person name="Martijn J."/>
            <person name="Lind A.E."/>
            <person name="van Eijk R."/>
            <person name="Schleper C."/>
            <person name="Guy L."/>
            <person name="Ettema T.J."/>
        </authorList>
    </citation>
    <scope>NUCLEOTIDE SEQUENCE</scope>
</reference>
<proteinExistence type="inferred from homology"/>
<evidence type="ECO:0000256" key="1">
    <source>
        <dbReference type="ARBA" id="ARBA00009023"/>
    </source>
</evidence>
<dbReference type="Pfam" id="PF03480">
    <property type="entry name" value="DctP"/>
    <property type="match status" value="1"/>
</dbReference>
<evidence type="ECO:0000256" key="2">
    <source>
        <dbReference type="ARBA" id="ARBA00022448"/>
    </source>
</evidence>
<dbReference type="InterPro" id="IPR018389">
    <property type="entry name" value="DctP_fam"/>
</dbReference>
<gene>
    <name evidence="4" type="ORF">LCGC14_0119500</name>
</gene>
<sequence>MLKRTALITAISTALLLPTAQTQAQAQEQTLSLKVLGQPAGSGLIAQNKEQPFFEALAEHSGLDVSVQYIPVDVAGIPDTDGLRVLNSGLFDIVSLRGPQVSRDEPSILGLDLIGLNTSFEAGRNNVMAFYDYVDSRLQERFNAKLLGVWPAGPQVIFCSEEISNLNDLRGLRVRVGDQSAANFVGELGATGISMPFGDVQQALSRGVVDCAITGPASANSGGWPEATSTVLPIALQLAINGYAINMNTWNRLTEEQQSQLEEAIATLSDDIWQYSEELYEDAMRCNAGESPCEFGTSYSLTEVPVSEADLATVTAAVEEVSLPIWASQCNAVAADCEAAWRDTVGAQLGL</sequence>
<dbReference type="EMBL" id="LAZR01000037">
    <property type="protein sequence ID" value="KKO00970.1"/>
    <property type="molecule type" value="Genomic_DNA"/>
</dbReference>
<dbReference type="InterPro" id="IPR038404">
    <property type="entry name" value="TRAP_DctP_sf"/>
</dbReference>
<dbReference type="PANTHER" id="PTHR33376">
    <property type="match status" value="1"/>
</dbReference>
<keyword evidence="3" id="KW-0732">Signal</keyword>